<name>A0A1S3EJG0_CICAR</name>
<evidence type="ECO:0000256" key="1">
    <source>
        <dbReference type="SAM" id="Phobius"/>
    </source>
</evidence>
<evidence type="ECO:0000313" key="3">
    <source>
        <dbReference type="RefSeq" id="XP_012575081.1"/>
    </source>
</evidence>
<keyword evidence="1" id="KW-0812">Transmembrane</keyword>
<dbReference type="AlphaFoldDB" id="A0A1S3EJG0"/>
<feature type="transmembrane region" description="Helical" evidence="1">
    <location>
        <begin position="12"/>
        <end position="31"/>
    </location>
</feature>
<accession>A0A1S3EJG0</accession>
<keyword evidence="1" id="KW-1133">Transmembrane helix</keyword>
<gene>
    <name evidence="3" type="primary">LOC105852861</name>
</gene>
<dbReference type="GeneID" id="105852861"/>
<dbReference type="KEGG" id="cam:105852861"/>
<reference evidence="3" key="1">
    <citation type="submission" date="2025-08" db="UniProtKB">
        <authorList>
            <consortium name="RefSeq"/>
        </authorList>
    </citation>
    <scope>IDENTIFICATION</scope>
    <source>
        <tissue evidence="3">Etiolated seedlings</tissue>
    </source>
</reference>
<keyword evidence="1" id="KW-0472">Membrane</keyword>
<dbReference type="RefSeq" id="XP_012575081.1">
    <property type="nucleotide sequence ID" value="XM_012719627.1"/>
</dbReference>
<dbReference type="STRING" id="3827.A0A1S3EJG0"/>
<dbReference type="PANTHER" id="PTHR33116">
    <property type="entry name" value="REVERSE TRANSCRIPTASE ZINC-BINDING DOMAIN-CONTAINING PROTEIN-RELATED-RELATED"/>
    <property type="match status" value="1"/>
</dbReference>
<dbReference type="Proteomes" id="UP000087171">
    <property type="component" value="Unplaced"/>
</dbReference>
<proteinExistence type="predicted"/>
<organism evidence="2 3">
    <name type="scientific">Cicer arietinum</name>
    <name type="common">Chickpea</name>
    <name type="synonym">Garbanzo</name>
    <dbReference type="NCBI Taxonomy" id="3827"/>
    <lineage>
        <taxon>Eukaryota</taxon>
        <taxon>Viridiplantae</taxon>
        <taxon>Streptophyta</taxon>
        <taxon>Embryophyta</taxon>
        <taxon>Tracheophyta</taxon>
        <taxon>Spermatophyta</taxon>
        <taxon>Magnoliopsida</taxon>
        <taxon>eudicotyledons</taxon>
        <taxon>Gunneridae</taxon>
        <taxon>Pentapetalae</taxon>
        <taxon>rosids</taxon>
        <taxon>fabids</taxon>
        <taxon>Fabales</taxon>
        <taxon>Fabaceae</taxon>
        <taxon>Papilionoideae</taxon>
        <taxon>50 kb inversion clade</taxon>
        <taxon>NPAAA clade</taxon>
        <taxon>Hologalegina</taxon>
        <taxon>IRL clade</taxon>
        <taxon>Cicereae</taxon>
        <taxon>Cicer</taxon>
    </lineage>
</organism>
<sequence>MRRGLRQGDPLFPFLFLIAAEGMNALFSAFVEANRFKGFKVDSNEFCVSILQFANDTLIMGDKCWDNIRAIKANLLWFEFQSGLKILNCKMGCVPFKYLGLPIGDHPRRKVFWKPVIEKIRNRLAGWNSRTLSMGGRLVLLKAVLFVLPKIRKFRGAIRWGLCGGRIFLREELVLKMNGLIKKVFKIIGNWNNTLFWKDSWLVGGVLREKFSRLFHLSLQQEENVEIMVKMLRREGIQGWRLRRQLFAWEEELMEQCRILLATFICKLMYLISGHGTIRKEDHIR</sequence>
<dbReference type="OrthoDB" id="1932527at2759"/>
<dbReference type="PANTHER" id="PTHR33116:SF78">
    <property type="entry name" value="OS12G0587133 PROTEIN"/>
    <property type="match status" value="1"/>
</dbReference>
<keyword evidence="2" id="KW-1185">Reference proteome</keyword>
<protein>
    <submittedName>
        <fullName evidence="3">Uncharacterized protein LOC105852861</fullName>
    </submittedName>
</protein>
<evidence type="ECO:0000313" key="2">
    <source>
        <dbReference type="Proteomes" id="UP000087171"/>
    </source>
</evidence>